<comment type="caution">
    <text evidence="2">The sequence shown here is derived from an EMBL/GenBank/DDBJ whole genome shotgun (WGS) entry which is preliminary data.</text>
</comment>
<proteinExistence type="predicted"/>
<dbReference type="Gene3D" id="3.40.50.720">
    <property type="entry name" value="NAD(P)-binding Rossmann-like Domain"/>
    <property type="match status" value="1"/>
</dbReference>
<evidence type="ECO:0000313" key="3">
    <source>
        <dbReference type="Proteomes" id="UP001583172"/>
    </source>
</evidence>
<reference evidence="2 3" key="1">
    <citation type="journal article" date="2024" name="Commun. Biol.">
        <title>Comparative genomic analysis of thermophilic fungi reveals convergent evolutionary adaptations and gene losses.</title>
        <authorList>
            <person name="Steindorff A.S."/>
            <person name="Aguilar-Pontes M.V."/>
            <person name="Robinson A.J."/>
            <person name="Andreopoulos B."/>
            <person name="LaButti K."/>
            <person name="Kuo A."/>
            <person name="Mondo S."/>
            <person name="Riley R."/>
            <person name="Otillar R."/>
            <person name="Haridas S."/>
            <person name="Lipzen A."/>
            <person name="Grimwood J."/>
            <person name="Schmutz J."/>
            <person name="Clum A."/>
            <person name="Reid I.D."/>
            <person name="Moisan M.C."/>
            <person name="Butler G."/>
            <person name="Nguyen T.T.M."/>
            <person name="Dewar K."/>
            <person name="Conant G."/>
            <person name="Drula E."/>
            <person name="Henrissat B."/>
            <person name="Hansel C."/>
            <person name="Singer S."/>
            <person name="Hutchinson M.I."/>
            <person name="de Vries R.P."/>
            <person name="Natvig D.O."/>
            <person name="Powell A.J."/>
            <person name="Tsang A."/>
            <person name="Grigoriev I.V."/>
        </authorList>
    </citation>
    <scope>NUCLEOTIDE SEQUENCE [LARGE SCALE GENOMIC DNA]</scope>
    <source>
        <strain evidence="2 3">CBS 620.91</strain>
    </source>
</reference>
<keyword evidence="3" id="KW-1185">Reference proteome</keyword>
<dbReference type="PANTHER" id="PTHR32487">
    <property type="entry name" value="3-OXO-DELTA(4,5)-STEROID 5-BETA-REDUCTASE"/>
    <property type="match status" value="1"/>
</dbReference>
<dbReference type="Proteomes" id="UP001583172">
    <property type="component" value="Unassembled WGS sequence"/>
</dbReference>
<name>A0ABR3VEY2_HUMIN</name>
<dbReference type="Pfam" id="PF19086">
    <property type="entry name" value="Terpene_syn_C_2"/>
    <property type="match status" value="1"/>
</dbReference>
<dbReference type="PANTHER" id="PTHR32487:SF29">
    <property type="entry name" value="NAD-DEPENDENT EPIMERASE_DEHYDRATASE DOMAIN-CONTAINING PROTEIN"/>
    <property type="match status" value="1"/>
</dbReference>
<dbReference type="InterPro" id="IPR008949">
    <property type="entry name" value="Isoprenoid_synthase_dom_sf"/>
</dbReference>
<dbReference type="SUPFAM" id="SSF48576">
    <property type="entry name" value="Terpenoid synthases"/>
    <property type="match status" value="1"/>
</dbReference>
<dbReference type="InterPro" id="IPR036291">
    <property type="entry name" value="NAD(P)-bd_dom_sf"/>
</dbReference>
<feature type="domain" description="PRISE-like Rossmann-fold" evidence="1">
    <location>
        <begin position="458"/>
        <end position="751"/>
    </location>
</feature>
<accession>A0ABR3VEY2</accession>
<gene>
    <name evidence="2" type="ORF">VTJ49DRAFT_488</name>
</gene>
<protein>
    <recommendedName>
        <fullName evidence="1">PRISE-like Rossmann-fold domain-containing protein</fullName>
    </recommendedName>
</protein>
<dbReference type="InterPro" id="IPR055222">
    <property type="entry name" value="PRISE-like_Rossmann-fold"/>
</dbReference>
<dbReference type="EMBL" id="JAZGSY010000114">
    <property type="protein sequence ID" value="KAL1840414.1"/>
    <property type="molecule type" value="Genomic_DNA"/>
</dbReference>
<organism evidence="2 3">
    <name type="scientific">Humicola insolens</name>
    <name type="common">Soft-rot fungus</name>
    <dbReference type="NCBI Taxonomy" id="85995"/>
    <lineage>
        <taxon>Eukaryota</taxon>
        <taxon>Fungi</taxon>
        <taxon>Dikarya</taxon>
        <taxon>Ascomycota</taxon>
        <taxon>Pezizomycotina</taxon>
        <taxon>Sordariomycetes</taxon>
        <taxon>Sordariomycetidae</taxon>
        <taxon>Sordariales</taxon>
        <taxon>Chaetomiaceae</taxon>
        <taxon>Mycothermus</taxon>
    </lineage>
</organism>
<dbReference type="SUPFAM" id="SSF51735">
    <property type="entry name" value="NAD(P)-binding Rossmann-fold domains"/>
    <property type="match status" value="1"/>
</dbReference>
<evidence type="ECO:0000313" key="2">
    <source>
        <dbReference type="EMBL" id="KAL1840414.1"/>
    </source>
</evidence>
<dbReference type="CDD" id="cd08948">
    <property type="entry name" value="5beta-POR_like_SDR_a"/>
    <property type="match status" value="1"/>
</dbReference>
<evidence type="ECO:0000259" key="1">
    <source>
        <dbReference type="Pfam" id="PF22917"/>
    </source>
</evidence>
<dbReference type="Pfam" id="PF22917">
    <property type="entry name" value="PRISE"/>
    <property type="match status" value="1"/>
</dbReference>
<dbReference type="Gene3D" id="1.10.600.10">
    <property type="entry name" value="Farnesyl Diphosphate Synthase"/>
    <property type="match status" value="1"/>
</dbReference>
<sequence>MLLFQGLLEHARSSPWPERRNVTIQLQPDLALTLDIPNFGVVASTDETETRSTLTRVVLAHASFKAAIQPAAALDESFYKRCVAEVNAISLFFPDVKDDAIRVVFAAWLAFACVMDDILEILSDSERELVLLESIQILWPAADHTPTGIHGFMNPITPTSKASDQRIQAMTRTLLEHTTRYLPPRSAPAFFAALCNVLDAHYAEVHFLRSPPPTSTSLAAYLALRRRTISLNPFFEVLKANLLDPQTYNHTPALHEAWLALQTEVSQAAGLQNDLIGLPRDLEDGEPLNAVVVLMRACRGYDNATSHDATKLDRALLQRCTAVVNAEHNAAVARAMDCAHRLHRAVEEAVGYPGSGASNAIAKVEEVARHVLGMCETHLRWCAGAKRYRLEVGVDAAGPVLTPGSSPELGPANVLPEHVPAAVETAAVGNGVVVLRNQGLLHGLPTYPEAPEKSGLTAIVTGATGLSGYSMVKALASAPHRWSKIYCLSSRTPPESFFAELGEGAARVEHIPVDFLGNPAEIAQTLTQKISHVDHIFYFSYMHLPPKGNVLDLWSNADELAAVNVTLFTNFLSALQLSTLYPRRFILQTGTKHYAFYLGPASIPAFESDPRVLSPGDRNFYYEQEDLLTTFCTNSPGNLTTYAVSRPNYIIGSPASHSGGALNHLLGIAVYAAVQARLGEKLAFPGGYDAWEREQVQSSAVLNAVFSEWLALAEGIPPNEAWNVHDGLGFTWGRLWPCIAKWFGLEWTPPEGEEGRYRVLKMPGGGESTPRGYGPQMTFRSTFTLLEWSQQPHVEAAWHELAAEHGLVLNPFDDTDARRARVFAFSDSAVVGDVPMTTSLRKAREHGFFGTVDSFRTVFEAIKDMARLKLVPPMVAEEYVE</sequence>